<evidence type="ECO:0008006" key="4">
    <source>
        <dbReference type="Google" id="ProtNLM"/>
    </source>
</evidence>
<feature type="transmembrane region" description="Helical" evidence="1">
    <location>
        <begin position="71"/>
        <end position="90"/>
    </location>
</feature>
<keyword evidence="3" id="KW-1185">Reference proteome</keyword>
<protein>
    <recommendedName>
        <fullName evidence="4">DUF3137 domain-containing protein</fullName>
    </recommendedName>
</protein>
<gene>
    <name evidence="2" type="ORF">GGQ54_002360</name>
</gene>
<accession>A0A7Z0DA63</accession>
<dbReference type="AlphaFoldDB" id="A0A7Z0DA63"/>
<reference evidence="2 3" key="1">
    <citation type="submission" date="2020-07" db="EMBL/GenBank/DDBJ databases">
        <title>Sequencing the genomes of 1000 actinobacteria strains.</title>
        <authorList>
            <person name="Klenk H.-P."/>
        </authorList>
    </citation>
    <scope>NUCLEOTIDE SEQUENCE [LARGE SCALE GENOMIC DNA]</scope>
    <source>
        <strain evidence="2 3">DSM 103164</strain>
    </source>
</reference>
<comment type="caution">
    <text evidence="2">The sequence shown here is derived from an EMBL/GenBank/DDBJ whole genome shotgun (WGS) entry which is preliminary data.</text>
</comment>
<evidence type="ECO:0000313" key="3">
    <source>
        <dbReference type="Proteomes" id="UP000527616"/>
    </source>
</evidence>
<dbReference type="EMBL" id="JACBZS010000001">
    <property type="protein sequence ID" value="NYI71800.1"/>
    <property type="molecule type" value="Genomic_DNA"/>
</dbReference>
<keyword evidence="1" id="KW-1133">Transmembrane helix</keyword>
<name>A0A7Z0DA63_9ACTN</name>
<proteinExistence type="predicted"/>
<feature type="transmembrane region" description="Helical" evidence="1">
    <location>
        <begin position="342"/>
        <end position="366"/>
    </location>
</feature>
<evidence type="ECO:0000256" key="1">
    <source>
        <dbReference type="SAM" id="Phobius"/>
    </source>
</evidence>
<organism evidence="2 3">
    <name type="scientific">Naumannella cuiyingiana</name>
    <dbReference type="NCBI Taxonomy" id="1347891"/>
    <lineage>
        <taxon>Bacteria</taxon>
        <taxon>Bacillati</taxon>
        <taxon>Actinomycetota</taxon>
        <taxon>Actinomycetes</taxon>
        <taxon>Propionibacteriales</taxon>
        <taxon>Propionibacteriaceae</taxon>
        <taxon>Naumannella</taxon>
    </lineage>
</organism>
<keyword evidence="1" id="KW-0472">Membrane</keyword>
<feature type="transmembrane region" description="Helical" evidence="1">
    <location>
        <begin position="42"/>
        <end position="59"/>
    </location>
</feature>
<dbReference type="RefSeq" id="WP_179445576.1">
    <property type="nucleotide sequence ID" value="NZ_JACBZS010000001.1"/>
</dbReference>
<evidence type="ECO:0000313" key="2">
    <source>
        <dbReference type="EMBL" id="NYI71800.1"/>
    </source>
</evidence>
<dbReference type="Proteomes" id="UP000527616">
    <property type="component" value="Unassembled WGS sequence"/>
</dbReference>
<sequence length="367" mass="40998">MTTFDTRPLTDPVDPAEVARFRTEMTRSGDPRWRPPNPFRSVIMIAVIVVFGSQVMFTWSTMAMGRMGPVGWLPVLAVLGVIAAVGFRALRGRGGRTWPTHLRLSRFARANGMQYSPRSNPAGFPGLIFGLGHDQRAEQHVYAMAGPVADCGTHFYVTGSGKNRREHRWQYAAIRLESALPHMLLDAKANNGFGSNLPVSFTGDQRLSLGGEFDRHFDLYCPAEYGFDAYYVFTPDLMAHLIDRTHAFDVEVVDNWMFLYTRFELPVTDPATWQRLAAIRDTVARQLRDRSRTYRDRRLAAGPRAAAPPVARPPAALAGTPAVAAPPTIAPQGRRLRRRFRWSFVVVAVILFAVWLFGVVGMEAIVP</sequence>
<keyword evidence="1" id="KW-0812">Transmembrane</keyword>